<name>A0A345P660_9GAMM</name>
<dbReference type="EMBL" id="CP031222">
    <property type="protein sequence ID" value="AXI02769.1"/>
    <property type="molecule type" value="Genomic_DNA"/>
</dbReference>
<dbReference type="KEGG" id="mbah:HYN46_07930"/>
<keyword evidence="9" id="KW-1185">Reference proteome</keyword>
<proteinExistence type="inferred from homology"/>
<comment type="function">
    <text evidence="3">Protein-arginine rhamnosyltransferase that catalyzes the transfer of a single rhamnose to elongation factor P (EF-P) on 'Lys-32', a modification required for EF-P-dependent rescue of polyproline stalled ribosomes.</text>
</comment>
<protein>
    <recommendedName>
        <fullName evidence="5">Protein-arginine rhamnosyltransferase</fullName>
    </recommendedName>
    <alternativeName>
        <fullName evidence="6">EF-P arginine rhamnosyltransferase</fullName>
    </alternativeName>
</protein>
<reference evidence="8 9" key="1">
    <citation type="submission" date="2018-07" db="EMBL/GenBank/DDBJ databases">
        <title>Genome sequencing of Moraxellaceae gen. HYN0046.</title>
        <authorList>
            <person name="Kim M."/>
            <person name="Yi H."/>
        </authorList>
    </citation>
    <scope>NUCLEOTIDE SEQUENCE [LARGE SCALE GENOMIC DNA]</scope>
    <source>
        <strain evidence="8 9">HYN0046</strain>
    </source>
</reference>
<dbReference type="PIRSF" id="PIRSF015557">
    <property type="entry name" value="UCP015557"/>
    <property type="match status" value="1"/>
</dbReference>
<evidence type="ECO:0000256" key="7">
    <source>
        <dbReference type="ARBA" id="ARBA00048472"/>
    </source>
</evidence>
<dbReference type="NCBIfam" id="TIGR03837">
    <property type="entry name" value="efp_Arg_rhamno"/>
    <property type="match status" value="1"/>
</dbReference>
<accession>A0A345P660</accession>
<dbReference type="AlphaFoldDB" id="A0A345P660"/>
<dbReference type="GO" id="GO:0106361">
    <property type="term" value="F:protein-arginine rhamnosyltransferase activity"/>
    <property type="evidence" value="ECO:0007669"/>
    <property type="project" value="InterPro"/>
</dbReference>
<evidence type="ECO:0000256" key="6">
    <source>
        <dbReference type="ARBA" id="ARBA00030025"/>
    </source>
</evidence>
<comment type="similarity">
    <text evidence="4">Belongs to the glycosyltransferase 104 family.</text>
</comment>
<gene>
    <name evidence="8" type="primary">earP</name>
    <name evidence="8" type="ORF">HYN46_07930</name>
</gene>
<keyword evidence="8" id="KW-0251">Elongation factor</keyword>
<dbReference type="Proteomes" id="UP000253940">
    <property type="component" value="Chromosome"/>
</dbReference>
<dbReference type="OrthoDB" id="209085at2"/>
<dbReference type="GO" id="GO:0003746">
    <property type="term" value="F:translation elongation factor activity"/>
    <property type="evidence" value="ECO:0007669"/>
    <property type="project" value="UniProtKB-KW"/>
</dbReference>
<evidence type="ECO:0000256" key="1">
    <source>
        <dbReference type="ARBA" id="ARBA00022676"/>
    </source>
</evidence>
<sequence>MCVEDLLLTLRCAIYCTVIDNFGDVGVCWRLARQLAHEYEMDVVLWVDDLASFSKLAPTLEVGLAQQKLDQITVCLWQENDLIDIREHFDLVIEGFGCRLPDVMINRMAKQSADGQPPVWINLEYLSAEAWVVDCHAMPSTHPQTGLIQYFWFPSFYAESGGLIREASLLNRSLDHSSIQSDFWTELGIGNALNFDRRISLFAYENEVITHLLSDLVSDHLSTLLLIPMSKALTIVSEWAGRDLEVGDRITQGALTVVVLPFMNHTDYDQLLWACDLNIVRGEDSFIRAQWSGKPLLWQIYPQEDDAHLLKLDAFVDYVASSVDTHPSWLQAMNAWNSTSTQDHSWASYLAHLSCWTISALDWQKHLTMQSDLAKRLMHFYDQMAAKN</sequence>
<evidence type="ECO:0000256" key="3">
    <source>
        <dbReference type="ARBA" id="ARBA00024303"/>
    </source>
</evidence>
<evidence type="ECO:0000313" key="9">
    <source>
        <dbReference type="Proteomes" id="UP000253940"/>
    </source>
</evidence>
<dbReference type="InterPro" id="IPR016633">
    <property type="entry name" value="EarP"/>
</dbReference>
<keyword evidence="8" id="KW-0648">Protein biosynthesis</keyword>
<organism evidence="8 9">
    <name type="scientific">Aquirhabdus parva</name>
    <dbReference type="NCBI Taxonomy" id="2283318"/>
    <lineage>
        <taxon>Bacteria</taxon>
        <taxon>Pseudomonadati</taxon>
        <taxon>Pseudomonadota</taxon>
        <taxon>Gammaproteobacteria</taxon>
        <taxon>Moraxellales</taxon>
        <taxon>Moraxellaceae</taxon>
        <taxon>Aquirhabdus</taxon>
    </lineage>
</organism>
<keyword evidence="2 8" id="KW-0808">Transferase</keyword>
<evidence type="ECO:0000256" key="4">
    <source>
        <dbReference type="ARBA" id="ARBA00024346"/>
    </source>
</evidence>
<keyword evidence="1" id="KW-0328">Glycosyltransferase</keyword>
<evidence type="ECO:0000256" key="2">
    <source>
        <dbReference type="ARBA" id="ARBA00022679"/>
    </source>
</evidence>
<evidence type="ECO:0000256" key="5">
    <source>
        <dbReference type="ARBA" id="ARBA00024416"/>
    </source>
</evidence>
<dbReference type="Pfam" id="PF10093">
    <property type="entry name" value="EarP"/>
    <property type="match status" value="1"/>
</dbReference>
<comment type="catalytic activity">
    <reaction evidence="7">
        <text>dTDP-beta-L-rhamnose + L-arginyl-[protein] = N(omega)-(alpha-L-rhamnosyl)-L-arginyl-[protein] + dTDP + H(+)</text>
        <dbReference type="Rhea" id="RHEA:66692"/>
        <dbReference type="Rhea" id="RHEA-COMP:10532"/>
        <dbReference type="Rhea" id="RHEA-COMP:17096"/>
        <dbReference type="ChEBI" id="CHEBI:15378"/>
        <dbReference type="ChEBI" id="CHEBI:29965"/>
        <dbReference type="ChEBI" id="CHEBI:57510"/>
        <dbReference type="ChEBI" id="CHEBI:58369"/>
        <dbReference type="ChEBI" id="CHEBI:167445"/>
    </reaction>
    <physiologicalReaction direction="left-to-right" evidence="7">
        <dbReference type="Rhea" id="RHEA:66693"/>
    </physiologicalReaction>
</comment>
<evidence type="ECO:0000313" key="8">
    <source>
        <dbReference type="EMBL" id="AXI02769.1"/>
    </source>
</evidence>